<comment type="caution">
    <text evidence="1">The sequence shown here is derived from an EMBL/GenBank/DDBJ whole genome shotgun (WGS) entry which is preliminary data.</text>
</comment>
<proteinExistence type="predicted"/>
<dbReference type="STRING" id="320771.Cflav_PD0243"/>
<organism evidence="1 2">
    <name type="scientific">Pedosphaera parvula (strain Ellin514)</name>
    <dbReference type="NCBI Taxonomy" id="320771"/>
    <lineage>
        <taxon>Bacteria</taxon>
        <taxon>Pseudomonadati</taxon>
        <taxon>Verrucomicrobiota</taxon>
        <taxon>Pedosphaerae</taxon>
        <taxon>Pedosphaerales</taxon>
        <taxon>Pedosphaeraceae</taxon>
        <taxon>Pedosphaera</taxon>
    </lineage>
</organism>
<reference evidence="1 2" key="1">
    <citation type="journal article" date="2011" name="J. Bacteriol.">
        <title>Genome sequence of 'Pedosphaera parvula' Ellin514, an aerobic Verrucomicrobial isolate from pasture soil.</title>
        <authorList>
            <person name="Kant R."/>
            <person name="van Passel M.W."/>
            <person name="Sangwan P."/>
            <person name="Palva A."/>
            <person name="Lucas S."/>
            <person name="Copeland A."/>
            <person name="Lapidus A."/>
            <person name="Glavina Del Rio T."/>
            <person name="Dalin E."/>
            <person name="Tice H."/>
            <person name="Bruce D."/>
            <person name="Goodwin L."/>
            <person name="Pitluck S."/>
            <person name="Chertkov O."/>
            <person name="Larimer F.W."/>
            <person name="Land M.L."/>
            <person name="Hauser L."/>
            <person name="Brettin T.S."/>
            <person name="Detter J.C."/>
            <person name="Han S."/>
            <person name="de Vos W.M."/>
            <person name="Janssen P.H."/>
            <person name="Smidt H."/>
        </authorList>
    </citation>
    <scope>NUCLEOTIDE SEQUENCE [LARGE SCALE GENOMIC DNA]</scope>
    <source>
        <strain evidence="1 2">Ellin514</strain>
    </source>
</reference>
<sequence>MPLVQAPWSGLPGIIKSLLERCGYGYILRAEASGRPDYWINQPVLVDYCSFIVS</sequence>
<gene>
    <name evidence="1" type="ORF">Cflav_PD0243</name>
</gene>
<evidence type="ECO:0000313" key="1">
    <source>
        <dbReference type="EMBL" id="EEF57277.1"/>
    </source>
</evidence>
<protein>
    <submittedName>
        <fullName evidence="1">Uncharacterized protein</fullName>
    </submittedName>
</protein>
<dbReference type="EMBL" id="ABOX02000076">
    <property type="protein sequence ID" value="EEF57277.1"/>
    <property type="molecule type" value="Genomic_DNA"/>
</dbReference>
<accession>B9XSA7</accession>
<name>B9XSA7_PEDPL</name>
<evidence type="ECO:0000313" key="2">
    <source>
        <dbReference type="Proteomes" id="UP000003688"/>
    </source>
</evidence>
<dbReference type="Proteomes" id="UP000003688">
    <property type="component" value="Unassembled WGS sequence"/>
</dbReference>
<dbReference type="AlphaFoldDB" id="B9XSA7"/>
<keyword evidence="2" id="KW-1185">Reference proteome</keyword>